<dbReference type="Proteomes" id="UP000575083">
    <property type="component" value="Unassembled WGS sequence"/>
</dbReference>
<evidence type="ECO:0000313" key="2">
    <source>
        <dbReference type="Proteomes" id="UP000575083"/>
    </source>
</evidence>
<evidence type="ECO:0000313" key="1">
    <source>
        <dbReference type="EMBL" id="MBB6563040.1"/>
    </source>
</evidence>
<organism evidence="1 2">
    <name type="scientific">Acidovorax soli</name>
    <dbReference type="NCBI Taxonomy" id="592050"/>
    <lineage>
        <taxon>Bacteria</taxon>
        <taxon>Pseudomonadati</taxon>
        <taxon>Pseudomonadota</taxon>
        <taxon>Betaproteobacteria</taxon>
        <taxon>Burkholderiales</taxon>
        <taxon>Comamonadaceae</taxon>
        <taxon>Acidovorax</taxon>
    </lineage>
</organism>
<gene>
    <name evidence="1" type="ORF">HNP48_005757</name>
</gene>
<dbReference type="RefSeq" id="WP_184863650.1">
    <property type="nucleotide sequence ID" value="NZ_JACHLK010000016.1"/>
</dbReference>
<comment type="caution">
    <text evidence="1">The sequence shown here is derived from an EMBL/GenBank/DDBJ whole genome shotgun (WGS) entry which is preliminary data.</text>
</comment>
<name>A0A7X0UCW7_9BURK</name>
<accession>A0A7X0UCW7</accession>
<protein>
    <recommendedName>
        <fullName evidence="3">SMI1 / KNR4 family (SUKH-1)</fullName>
    </recommendedName>
</protein>
<reference evidence="1 2" key="1">
    <citation type="submission" date="2020-08" db="EMBL/GenBank/DDBJ databases">
        <title>Functional genomics of gut bacteria from endangered species of beetles.</title>
        <authorList>
            <person name="Carlos-Shanley C."/>
        </authorList>
    </citation>
    <scope>NUCLEOTIDE SEQUENCE [LARGE SCALE GENOMIC DNA]</scope>
    <source>
        <strain evidence="1 2">S00198</strain>
    </source>
</reference>
<proteinExistence type="predicted"/>
<evidence type="ECO:0008006" key="3">
    <source>
        <dbReference type="Google" id="ProtNLM"/>
    </source>
</evidence>
<dbReference type="EMBL" id="JACHLK010000016">
    <property type="protein sequence ID" value="MBB6563040.1"/>
    <property type="molecule type" value="Genomic_DNA"/>
</dbReference>
<keyword evidence="2" id="KW-1185">Reference proteome</keyword>
<dbReference type="AlphaFoldDB" id="A0A7X0UCW7"/>
<sequence length="304" mass="32634">MAVVPVSSVLQALEAVSADTGLVLPPLLRTLVVNDATVYGPDWSRTWRERCLGHAPPPLISCYEVEWLDAAGIHATAAEWLNPDFQQGQRFVPFAENGAGDVWCLVPLAGTPEPGVALVAHDSEESEVAYRSLADFACAQLLLALADLSHWVQDERLSVDEACQVVRTDVAQVAAGLDAATGRWLCALSQAQPQWREVSHGPRARPRTVLSLLPDAALPDALTRFPPPDAPALAITAPWDCAPAIARSAALLAAKAPPDWRILARDPGRKLAALRAHQQEHGSTLQQAKAAVDDFIHQNPNPTP</sequence>